<organism evidence="10 11">
    <name type="scientific">Penicilliopsis zonata CBS 506.65</name>
    <dbReference type="NCBI Taxonomy" id="1073090"/>
    <lineage>
        <taxon>Eukaryota</taxon>
        <taxon>Fungi</taxon>
        <taxon>Dikarya</taxon>
        <taxon>Ascomycota</taxon>
        <taxon>Pezizomycotina</taxon>
        <taxon>Eurotiomycetes</taxon>
        <taxon>Eurotiomycetidae</taxon>
        <taxon>Eurotiales</taxon>
        <taxon>Aspergillaceae</taxon>
        <taxon>Penicilliopsis</taxon>
    </lineage>
</organism>
<evidence type="ECO:0000313" key="10">
    <source>
        <dbReference type="EMBL" id="OJJ43888.1"/>
    </source>
</evidence>
<evidence type="ECO:0000256" key="3">
    <source>
        <dbReference type="ARBA" id="ARBA00022617"/>
    </source>
</evidence>
<evidence type="ECO:0000256" key="4">
    <source>
        <dbReference type="ARBA" id="ARBA00022723"/>
    </source>
</evidence>
<dbReference type="Pfam" id="PF00067">
    <property type="entry name" value="p450"/>
    <property type="match status" value="1"/>
</dbReference>
<evidence type="ECO:0000256" key="5">
    <source>
        <dbReference type="ARBA" id="ARBA00023002"/>
    </source>
</evidence>
<dbReference type="GeneID" id="34613815"/>
<keyword evidence="9" id="KW-0812">Transmembrane</keyword>
<dbReference type="GO" id="GO:0004497">
    <property type="term" value="F:monooxygenase activity"/>
    <property type="evidence" value="ECO:0007669"/>
    <property type="project" value="UniProtKB-KW"/>
</dbReference>
<dbReference type="PRINTS" id="PR00465">
    <property type="entry name" value="EP450IV"/>
</dbReference>
<accession>A0A1L9S9R9</accession>
<dbReference type="GO" id="GO:0019748">
    <property type="term" value="P:secondary metabolic process"/>
    <property type="evidence" value="ECO:0007669"/>
    <property type="project" value="UniProtKB-ARBA"/>
</dbReference>
<evidence type="ECO:0000256" key="1">
    <source>
        <dbReference type="ARBA" id="ARBA00001971"/>
    </source>
</evidence>
<keyword evidence="5" id="KW-0560">Oxidoreductase</keyword>
<evidence type="ECO:0000256" key="2">
    <source>
        <dbReference type="ARBA" id="ARBA00010617"/>
    </source>
</evidence>
<keyword evidence="11" id="KW-1185">Reference proteome</keyword>
<dbReference type="RefSeq" id="XP_022578398.1">
    <property type="nucleotide sequence ID" value="XM_022727351.1"/>
</dbReference>
<dbReference type="InterPro" id="IPR002403">
    <property type="entry name" value="Cyt_P450_E_grp-IV"/>
</dbReference>
<feature type="binding site" description="axial binding residue" evidence="8">
    <location>
        <position position="479"/>
    </location>
    <ligand>
        <name>heme</name>
        <dbReference type="ChEBI" id="CHEBI:30413"/>
    </ligand>
    <ligandPart>
        <name>Fe</name>
        <dbReference type="ChEBI" id="CHEBI:18248"/>
    </ligandPart>
</feature>
<sequence>MELRSFAVSVDPSIQASVVLILGIGVILCFCPSLVRTQNFPSSIIWVGRKNQMFSVVRACLREYTAGLSTVLDGYEKYSKAGKPFILPAIGFDAQIVLPPDHIKWLIAQPKEILSSRAVQSEKVGIKYIAPNFTFNYDHALIEALRVDMIRNMGRVQSELVDEIRAVVDETLGTDKTSWKEVNVFDAMHMIVFRASSRVLYGRDLCHNDHFIQSSLRLATWFGLGIMVVGQVMPWPLRRFVGSVIAIPIAYYRRQCTNHLWPLLAERFEKMKRKKLDPGFEYSPPGDMITWMTRTAIDMKDQTIESPKPVASVFTMVNAGAISSSAVTATHLFLDLLGYDSDLEYYHALRHEAEAAFDSPEAWLQPSRFFDLHRTDSTVRETLRRSPMTNRGLARQVMPPDGVTLPDGQHLRQGTWIGVAVPGIHRDERFYPDPDAYQPFRFAPEQTEQQGSNNGDHKRTLLVTTSDTFLSFGHARRACPGRWFASHVLQLLLAYITVHYDVQPLGKRPANAVWGDHLVPPTGTKMKVRRREVRQ</sequence>
<dbReference type="Proteomes" id="UP000184188">
    <property type="component" value="Unassembled WGS sequence"/>
</dbReference>
<dbReference type="OrthoDB" id="1844152at2759"/>
<dbReference type="VEuPathDB" id="FungiDB:ASPZODRAFT_19188"/>
<dbReference type="EMBL" id="KV878350">
    <property type="protein sequence ID" value="OJJ43888.1"/>
    <property type="molecule type" value="Genomic_DNA"/>
</dbReference>
<dbReference type="AlphaFoldDB" id="A0A1L9S9R9"/>
<dbReference type="InterPro" id="IPR036396">
    <property type="entry name" value="Cyt_P450_sf"/>
</dbReference>
<keyword evidence="9" id="KW-1133">Transmembrane helix</keyword>
<dbReference type="InterPro" id="IPR001128">
    <property type="entry name" value="Cyt_P450"/>
</dbReference>
<feature type="transmembrane region" description="Helical" evidence="9">
    <location>
        <begin position="14"/>
        <end position="35"/>
    </location>
</feature>
<evidence type="ECO:0000256" key="7">
    <source>
        <dbReference type="ARBA" id="ARBA00023033"/>
    </source>
</evidence>
<protein>
    <recommendedName>
        <fullName evidence="12">Cytochrome P450</fullName>
    </recommendedName>
</protein>
<evidence type="ECO:0000256" key="8">
    <source>
        <dbReference type="PIRSR" id="PIRSR602403-1"/>
    </source>
</evidence>
<keyword evidence="9" id="KW-0472">Membrane</keyword>
<proteinExistence type="inferred from homology"/>
<gene>
    <name evidence="10" type="ORF">ASPZODRAFT_19188</name>
</gene>
<dbReference type="PANTHER" id="PTHR46206">
    <property type="entry name" value="CYTOCHROME P450"/>
    <property type="match status" value="1"/>
</dbReference>
<dbReference type="Gene3D" id="1.10.630.10">
    <property type="entry name" value="Cytochrome P450"/>
    <property type="match status" value="1"/>
</dbReference>
<dbReference type="GO" id="GO:0005506">
    <property type="term" value="F:iron ion binding"/>
    <property type="evidence" value="ECO:0007669"/>
    <property type="project" value="InterPro"/>
</dbReference>
<comment type="cofactor">
    <cofactor evidence="1 8">
        <name>heme</name>
        <dbReference type="ChEBI" id="CHEBI:30413"/>
    </cofactor>
</comment>
<dbReference type="SUPFAM" id="SSF48264">
    <property type="entry name" value="Cytochrome P450"/>
    <property type="match status" value="1"/>
</dbReference>
<dbReference type="CDD" id="cd11041">
    <property type="entry name" value="CYP503A1-like"/>
    <property type="match status" value="1"/>
</dbReference>
<evidence type="ECO:0000256" key="6">
    <source>
        <dbReference type="ARBA" id="ARBA00023004"/>
    </source>
</evidence>
<dbReference type="GO" id="GO:0020037">
    <property type="term" value="F:heme binding"/>
    <property type="evidence" value="ECO:0007669"/>
    <property type="project" value="InterPro"/>
</dbReference>
<keyword evidence="6 8" id="KW-0408">Iron</keyword>
<dbReference type="GO" id="GO:0016705">
    <property type="term" value="F:oxidoreductase activity, acting on paired donors, with incorporation or reduction of molecular oxygen"/>
    <property type="evidence" value="ECO:0007669"/>
    <property type="project" value="InterPro"/>
</dbReference>
<name>A0A1L9S9R9_9EURO</name>
<dbReference type="STRING" id="1073090.A0A1L9S9R9"/>
<reference evidence="11" key="1">
    <citation type="journal article" date="2017" name="Genome Biol.">
        <title>Comparative genomics reveals high biological diversity and specific adaptations in the industrially and medically important fungal genus Aspergillus.</title>
        <authorList>
            <person name="de Vries R.P."/>
            <person name="Riley R."/>
            <person name="Wiebenga A."/>
            <person name="Aguilar-Osorio G."/>
            <person name="Amillis S."/>
            <person name="Uchima C.A."/>
            <person name="Anderluh G."/>
            <person name="Asadollahi M."/>
            <person name="Askin M."/>
            <person name="Barry K."/>
            <person name="Battaglia E."/>
            <person name="Bayram O."/>
            <person name="Benocci T."/>
            <person name="Braus-Stromeyer S.A."/>
            <person name="Caldana C."/>
            <person name="Canovas D."/>
            <person name="Cerqueira G.C."/>
            <person name="Chen F."/>
            <person name="Chen W."/>
            <person name="Choi C."/>
            <person name="Clum A."/>
            <person name="Dos Santos R.A."/>
            <person name="Damasio A.R."/>
            <person name="Diallinas G."/>
            <person name="Emri T."/>
            <person name="Fekete E."/>
            <person name="Flipphi M."/>
            <person name="Freyberg S."/>
            <person name="Gallo A."/>
            <person name="Gournas C."/>
            <person name="Habgood R."/>
            <person name="Hainaut M."/>
            <person name="Harispe M.L."/>
            <person name="Henrissat B."/>
            <person name="Hilden K.S."/>
            <person name="Hope R."/>
            <person name="Hossain A."/>
            <person name="Karabika E."/>
            <person name="Karaffa L."/>
            <person name="Karanyi Z."/>
            <person name="Krasevec N."/>
            <person name="Kuo A."/>
            <person name="Kusch H."/>
            <person name="LaButti K."/>
            <person name="Lagendijk E.L."/>
            <person name="Lapidus A."/>
            <person name="Levasseur A."/>
            <person name="Lindquist E."/>
            <person name="Lipzen A."/>
            <person name="Logrieco A.F."/>
            <person name="MacCabe A."/>
            <person name="Maekelae M.R."/>
            <person name="Malavazi I."/>
            <person name="Melin P."/>
            <person name="Meyer V."/>
            <person name="Mielnichuk N."/>
            <person name="Miskei M."/>
            <person name="Molnar A.P."/>
            <person name="Mule G."/>
            <person name="Ngan C.Y."/>
            <person name="Orejas M."/>
            <person name="Orosz E."/>
            <person name="Ouedraogo J.P."/>
            <person name="Overkamp K.M."/>
            <person name="Park H.-S."/>
            <person name="Perrone G."/>
            <person name="Piumi F."/>
            <person name="Punt P.J."/>
            <person name="Ram A.F."/>
            <person name="Ramon A."/>
            <person name="Rauscher S."/>
            <person name="Record E."/>
            <person name="Riano-Pachon D.M."/>
            <person name="Robert V."/>
            <person name="Roehrig J."/>
            <person name="Ruller R."/>
            <person name="Salamov A."/>
            <person name="Salih N.S."/>
            <person name="Samson R.A."/>
            <person name="Sandor E."/>
            <person name="Sanguinetti M."/>
            <person name="Schuetze T."/>
            <person name="Sepcic K."/>
            <person name="Shelest E."/>
            <person name="Sherlock G."/>
            <person name="Sophianopoulou V."/>
            <person name="Squina F.M."/>
            <person name="Sun H."/>
            <person name="Susca A."/>
            <person name="Todd R.B."/>
            <person name="Tsang A."/>
            <person name="Unkles S.E."/>
            <person name="van de Wiele N."/>
            <person name="van Rossen-Uffink D."/>
            <person name="Oliveira J.V."/>
            <person name="Vesth T.C."/>
            <person name="Visser J."/>
            <person name="Yu J.-H."/>
            <person name="Zhou M."/>
            <person name="Andersen M.R."/>
            <person name="Archer D.B."/>
            <person name="Baker S.E."/>
            <person name="Benoit I."/>
            <person name="Brakhage A.A."/>
            <person name="Braus G.H."/>
            <person name="Fischer R."/>
            <person name="Frisvad J.C."/>
            <person name="Goldman G.H."/>
            <person name="Houbraken J."/>
            <person name="Oakley B."/>
            <person name="Pocsi I."/>
            <person name="Scazzocchio C."/>
            <person name="Seiboth B."/>
            <person name="vanKuyk P.A."/>
            <person name="Wortman J."/>
            <person name="Dyer P.S."/>
            <person name="Grigoriev I.V."/>
        </authorList>
    </citation>
    <scope>NUCLEOTIDE SEQUENCE [LARGE SCALE GENOMIC DNA]</scope>
    <source>
        <strain evidence="11">CBS 506.65</strain>
    </source>
</reference>
<comment type="similarity">
    <text evidence="2">Belongs to the cytochrome P450 family.</text>
</comment>
<evidence type="ECO:0008006" key="12">
    <source>
        <dbReference type="Google" id="ProtNLM"/>
    </source>
</evidence>
<keyword evidence="3 8" id="KW-0349">Heme</keyword>
<dbReference type="PANTHER" id="PTHR46206:SF1">
    <property type="entry name" value="P450, PUTATIVE (EUROFUNG)-RELATED"/>
    <property type="match status" value="1"/>
</dbReference>
<evidence type="ECO:0000313" key="11">
    <source>
        <dbReference type="Proteomes" id="UP000184188"/>
    </source>
</evidence>
<keyword evidence="4 8" id="KW-0479">Metal-binding</keyword>
<evidence type="ECO:0000256" key="9">
    <source>
        <dbReference type="SAM" id="Phobius"/>
    </source>
</evidence>
<keyword evidence="7" id="KW-0503">Monooxygenase</keyword>